<dbReference type="OrthoDB" id="7063246at2"/>
<dbReference type="InterPro" id="IPR052521">
    <property type="entry name" value="Cell_div_SPOR-domain"/>
</dbReference>
<dbReference type="PANTHER" id="PTHR38687:SF1">
    <property type="entry name" value="CELL DIVISION PROTEIN DEDD"/>
    <property type="match status" value="1"/>
</dbReference>
<keyword evidence="3" id="KW-0132">Cell division</keyword>
<accession>A0A2N4U546</accession>
<comment type="caution">
    <text evidence="3">The sequence shown here is derived from an EMBL/GenBank/DDBJ whole genome shotgun (WGS) entry which is preliminary data.</text>
</comment>
<keyword evidence="4" id="KW-1185">Reference proteome</keyword>
<dbReference type="SUPFAM" id="SSF110997">
    <property type="entry name" value="Sporulation related repeat"/>
    <property type="match status" value="1"/>
</dbReference>
<evidence type="ECO:0000256" key="1">
    <source>
        <dbReference type="SAM" id="MobiDB-lite"/>
    </source>
</evidence>
<dbReference type="RefSeq" id="WP_102073696.1">
    <property type="nucleotide sequence ID" value="NZ_PDNW01000006.1"/>
</dbReference>
<dbReference type="InterPro" id="IPR007730">
    <property type="entry name" value="SPOR-like_dom"/>
</dbReference>
<organism evidence="3 4">
    <name type="scientific">Pollutimonas subterranea</name>
    <dbReference type="NCBI Taxonomy" id="2045210"/>
    <lineage>
        <taxon>Bacteria</taxon>
        <taxon>Pseudomonadati</taxon>
        <taxon>Pseudomonadota</taxon>
        <taxon>Betaproteobacteria</taxon>
        <taxon>Burkholderiales</taxon>
        <taxon>Alcaligenaceae</taxon>
        <taxon>Pollutimonas</taxon>
    </lineage>
</organism>
<dbReference type="EMBL" id="PDNW01000006">
    <property type="protein sequence ID" value="PLC50148.1"/>
    <property type="molecule type" value="Genomic_DNA"/>
</dbReference>
<evidence type="ECO:0000259" key="2">
    <source>
        <dbReference type="PROSITE" id="PS51724"/>
    </source>
</evidence>
<gene>
    <name evidence="3" type="ORF">CR159_09075</name>
</gene>
<dbReference type="GO" id="GO:0042834">
    <property type="term" value="F:peptidoglycan binding"/>
    <property type="evidence" value="ECO:0007669"/>
    <property type="project" value="InterPro"/>
</dbReference>
<evidence type="ECO:0000313" key="4">
    <source>
        <dbReference type="Proteomes" id="UP000234190"/>
    </source>
</evidence>
<dbReference type="Gene3D" id="3.30.70.1070">
    <property type="entry name" value="Sporulation related repeat"/>
    <property type="match status" value="1"/>
</dbReference>
<proteinExistence type="predicted"/>
<dbReference type="Proteomes" id="UP000234190">
    <property type="component" value="Unassembled WGS sequence"/>
</dbReference>
<dbReference type="GO" id="GO:0030428">
    <property type="term" value="C:cell septum"/>
    <property type="evidence" value="ECO:0007669"/>
    <property type="project" value="TreeGrafter"/>
</dbReference>
<reference evidence="3 4" key="1">
    <citation type="submission" date="2017-10" db="EMBL/GenBank/DDBJ databases">
        <title>Two draft genome sequences of Pusillimonas sp. strains isolated from a nitrate- and radionuclide-contaminated groundwater in Russia.</title>
        <authorList>
            <person name="Grouzdev D.S."/>
            <person name="Tourova T.P."/>
            <person name="Goeva M.A."/>
            <person name="Babich T.L."/>
            <person name="Sokolova D.S."/>
            <person name="Abdullin R."/>
            <person name="Poltaraus A.B."/>
            <person name="Toshchakov S.V."/>
            <person name="Nazina T.N."/>
        </authorList>
    </citation>
    <scope>NUCLEOTIDE SEQUENCE [LARGE SCALE GENOMIC DNA]</scope>
    <source>
        <strain evidence="3 4">JR1/69-3-13</strain>
    </source>
</reference>
<sequence length="226" mass="23071">MARTSRKTSSSKSGGSTLFGVLVGLILGLAAAVAVALFVTKVPMPFVDKASRDPAQTLLPDVRDAPDPNLGLYGKSGPAGVSPTGPTDTAPAPLPGMPPAGGAAGTAAPTPPDTLGNLIASLGKAEQPTKPATPPKPAPGTEAPPKVANSQTTYYLQAGAFRSEDDAEAVKAQILLMGMPVQVQKAQVNGSTINRVRVGPFKGIDEMNRSRARLGEEKIASSVIRQ</sequence>
<dbReference type="InterPro" id="IPR036680">
    <property type="entry name" value="SPOR-like_sf"/>
</dbReference>
<dbReference type="GO" id="GO:0032153">
    <property type="term" value="C:cell division site"/>
    <property type="evidence" value="ECO:0007669"/>
    <property type="project" value="TreeGrafter"/>
</dbReference>
<keyword evidence="3" id="KW-0131">Cell cycle</keyword>
<feature type="region of interest" description="Disordered" evidence="1">
    <location>
        <begin position="57"/>
        <end position="110"/>
    </location>
</feature>
<dbReference type="AlphaFoldDB" id="A0A2N4U546"/>
<protein>
    <submittedName>
        <fullName evidence="3">Cell division protein</fullName>
    </submittedName>
</protein>
<dbReference type="Pfam" id="PF05036">
    <property type="entry name" value="SPOR"/>
    <property type="match status" value="1"/>
</dbReference>
<dbReference type="PANTHER" id="PTHR38687">
    <property type="entry name" value="CELL DIVISION PROTEIN DEDD-RELATED"/>
    <property type="match status" value="1"/>
</dbReference>
<dbReference type="GO" id="GO:0032506">
    <property type="term" value="P:cytokinetic process"/>
    <property type="evidence" value="ECO:0007669"/>
    <property type="project" value="TreeGrafter"/>
</dbReference>
<dbReference type="PROSITE" id="PS51724">
    <property type="entry name" value="SPOR"/>
    <property type="match status" value="1"/>
</dbReference>
<feature type="domain" description="SPOR" evidence="2">
    <location>
        <begin position="148"/>
        <end position="226"/>
    </location>
</feature>
<name>A0A2N4U546_9BURK</name>
<evidence type="ECO:0000313" key="3">
    <source>
        <dbReference type="EMBL" id="PLC50148.1"/>
    </source>
</evidence>
<feature type="region of interest" description="Disordered" evidence="1">
    <location>
        <begin position="125"/>
        <end position="148"/>
    </location>
</feature>